<reference evidence="2 3" key="1">
    <citation type="submission" date="2012-08" db="EMBL/GenBank/DDBJ databases">
        <title>Oryza genome evolution.</title>
        <authorList>
            <person name="Wing R.A."/>
        </authorList>
    </citation>
    <scope>NUCLEOTIDE SEQUENCE</scope>
</reference>
<feature type="region of interest" description="Disordered" evidence="1">
    <location>
        <begin position="17"/>
        <end position="57"/>
    </location>
</feature>
<protein>
    <submittedName>
        <fullName evidence="2">Uncharacterized protein</fullName>
    </submittedName>
</protein>
<dbReference type="HOGENOM" id="CLU_2999362_0_0_1"/>
<reference evidence="2" key="3">
    <citation type="submission" date="2015-04" db="UniProtKB">
        <authorList>
            <consortium name="EnsemblPlants"/>
        </authorList>
    </citation>
    <scope>IDENTIFICATION</scope>
</reference>
<accession>A0A0D9WIW3</accession>
<dbReference type="Gramene" id="LPERR05G19320.1">
    <property type="protein sequence ID" value="LPERR05G19320.1"/>
    <property type="gene ID" value="LPERR05G19320"/>
</dbReference>
<proteinExistence type="predicted"/>
<dbReference type="EnsemblPlants" id="LPERR05G19320.1">
    <property type="protein sequence ID" value="LPERR05G19320.1"/>
    <property type="gene ID" value="LPERR05G19320"/>
</dbReference>
<feature type="compositionally biased region" description="Polar residues" evidence="1">
    <location>
        <begin position="32"/>
        <end position="57"/>
    </location>
</feature>
<evidence type="ECO:0000313" key="2">
    <source>
        <dbReference type="EnsemblPlants" id="LPERR05G19320.1"/>
    </source>
</evidence>
<reference evidence="3" key="2">
    <citation type="submission" date="2013-12" db="EMBL/GenBank/DDBJ databases">
        <authorList>
            <person name="Yu Y."/>
            <person name="Lee S."/>
            <person name="de Baynast K."/>
            <person name="Wissotski M."/>
            <person name="Liu L."/>
            <person name="Talag J."/>
            <person name="Goicoechea J."/>
            <person name="Angelova A."/>
            <person name="Jetty R."/>
            <person name="Kudrna D."/>
            <person name="Golser W."/>
            <person name="Rivera L."/>
            <person name="Zhang J."/>
            <person name="Wing R."/>
        </authorList>
    </citation>
    <scope>NUCLEOTIDE SEQUENCE</scope>
</reference>
<keyword evidence="3" id="KW-1185">Reference proteome</keyword>
<sequence length="57" mass="6341">MASNPFVTFHVMVTPALSSSSSHRNVSEHNRAMNTSLHDYLQNSGENTTQYPTSTEK</sequence>
<evidence type="ECO:0000313" key="3">
    <source>
        <dbReference type="Proteomes" id="UP000032180"/>
    </source>
</evidence>
<evidence type="ECO:0000256" key="1">
    <source>
        <dbReference type="SAM" id="MobiDB-lite"/>
    </source>
</evidence>
<dbReference type="Proteomes" id="UP000032180">
    <property type="component" value="Chromosome 5"/>
</dbReference>
<dbReference type="AlphaFoldDB" id="A0A0D9WIW3"/>
<name>A0A0D9WIW3_9ORYZ</name>
<organism evidence="2 3">
    <name type="scientific">Leersia perrieri</name>
    <dbReference type="NCBI Taxonomy" id="77586"/>
    <lineage>
        <taxon>Eukaryota</taxon>
        <taxon>Viridiplantae</taxon>
        <taxon>Streptophyta</taxon>
        <taxon>Embryophyta</taxon>
        <taxon>Tracheophyta</taxon>
        <taxon>Spermatophyta</taxon>
        <taxon>Magnoliopsida</taxon>
        <taxon>Liliopsida</taxon>
        <taxon>Poales</taxon>
        <taxon>Poaceae</taxon>
        <taxon>BOP clade</taxon>
        <taxon>Oryzoideae</taxon>
        <taxon>Oryzeae</taxon>
        <taxon>Oryzinae</taxon>
        <taxon>Leersia</taxon>
    </lineage>
</organism>